<organism evidence="1 2">
    <name type="scientific">Eleutherodactylus coqui</name>
    <name type="common">Puerto Rican coqui</name>
    <dbReference type="NCBI Taxonomy" id="57060"/>
    <lineage>
        <taxon>Eukaryota</taxon>
        <taxon>Metazoa</taxon>
        <taxon>Chordata</taxon>
        <taxon>Craniata</taxon>
        <taxon>Vertebrata</taxon>
        <taxon>Euteleostomi</taxon>
        <taxon>Amphibia</taxon>
        <taxon>Batrachia</taxon>
        <taxon>Anura</taxon>
        <taxon>Neobatrachia</taxon>
        <taxon>Hyloidea</taxon>
        <taxon>Eleutherodactylidae</taxon>
        <taxon>Eleutherodactylinae</taxon>
        <taxon>Eleutherodactylus</taxon>
        <taxon>Eleutherodactylus</taxon>
    </lineage>
</organism>
<dbReference type="EMBL" id="WNTK01001520">
    <property type="protein sequence ID" value="KAG9467242.1"/>
    <property type="molecule type" value="Genomic_DNA"/>
</dbReference>
<reference evidence="1" key="1">
    <citation type="thesis" date="2020" institute="ProQuest LLC" country="789 East Eisenhower Parkway, Ann Arbor, MI, USA">
        <title>Comparative Genomics and Chromosome Evolution.</title>
        <authorList>
            <person name="Mudd A.B."/>
        </authorList>
    </citation>
    <scope>NUCLEOTIDE SEQUENCE</scope>
    <source>
        <strain evidence="1">HN-11 Male</strain>
        <tissue evidence="1">Kidney and liver</tissue>
    </source>
</reference>
<gene>
    <name evidence="1" type="ORF">GDO78_015359</name>
</gene>
<protein>
    <submittedName>
        <fullName evidence="1">Uncharacterized protein</fullName>
    </submittedName>
</protein>
<evidence type="ECO:0000313" key="2">
    <source>
        <dbReference type="Proteomes" id="UP000770717"/>
    </source>
</evidence>
<comment type="caution">
    <text evidence="1">The sequence shown here is derived from an EMBL/GenBank/DDBJ whole genome shotgun (WGS) entry which is preliminary data.</text>
</comment>
<dbReference type="Proteomes" id="UP000770717">
    <property type="component" value="Unassembled WGS sequence"/>
</dbReference>
<keyword evidence="2" id="KW-1185">Reference proteome</keyword>
<sequence>MVYHPGSKLADGDHAPHNVLIVLLCFVIRDRTSKVVSPTYPSPQGHVMRQTANDEAQVYLCLTRYALPRKG</sequence>
<accession>A0A8J6JP99</accession>
<proteinExistence type="predicted"/>
<name>A0A8J6JP99_ELECQ</name>
<dbReference type="AlphaFoldDB" id="A0A8J6JP99"/>
<evidence type="ECO:0000313" key="1">
    <source>
        <dbReference type="EMBL" id="KAG9467242.1"/>
    </source>
</evidence>